<accession>A0AA38X061</accession>
<evidence type="ECO:0000256" key="3">
    <source>
        <dbReference type="ARBA" id="ARBA00011182"/>
    </source>
</evidence>
<dbReference type="PANTHER" id="PTHR31961">
    <property type="entry name" value="SENSITIVE TO HIGH EXPRESSION PROTEIN 9, MITOCHONDRIAL"/>
    <property type="match status" value="1"/>
</dbReference>
<evidence type="ECO:0000256" key="1">
    <source>
        <dbReference type="ARBA" id="ARBA00004448"/>
    </source>
</evidence>
<evidence type="ECO:0000313" key="15">
    <source>
        <dbReference type="EMBL" id="KAJ9604366.1"/>
    </source>
</evidence>
<comment type="similarity">
    <text evidence="2 12">Belongs to the SHE9 family.</text>
</comment>
<evidence type="ECO:0000256" key="12">
    <source>
        <dbReference type="RuleBase" id="RU364128"/>
    </source>
</evidence>
<dbReference type="GO" id="GO:0007007">
    <property type="term" value="P:inner mitochondrial membrane organization"/>
    <property type="evidence" value="ECO:0007669"/>
    <property type="project" value="TreeGrafter"/>
</dbReference>
<evidence type="ECO:0000256" key="9">
    <source>
        <dbReference type="ARBA" id="ARBA00023128"/>
    </source>
</evidence>
<gene>
    <name evidence="15" type="primary">SHE9</name>
    <name evidence="15" type="ORF">H2200_011200</name>
</gene>
<dbReference type="GO" id="GO:0005743">
    <property type="term" value="C:mitochondrial inner membrane"/>
    <property type="evidence" value="ECO:0007669"/>
    <property type="project" value="UniProtKB-SubCell"/>
</dbReference>
<dbReference type="Proteomes" id="UP001172673">
    <property type="component" value="Unassembled WGS sequence"/>
</dbReference>
<comment type="subunit">
    <text evidence="3 12">Homooligomer.</text>
</comment>
<dbReference type="EMBL" id="JAPDRK010000019">
    <property type="protein sequence ID" value="KAJ9604366.1"/>
    <property type="molecule type" value="Genomic_DNA"/>
</dbReference>
<keyword evidence="8 13" id="KW-0175">Coiled coil</keyword>
<keyword evidence="9 12" id="KW-0496">Mitochondrion</keyword>
<evidence type="ECO:0000256" key="2">
    <source>
        <dbReference type="ARBA" id="ARBA00007472"/>
    </source>
</evidence>
<comment type="subcellular location">
    <subcellularLocation>
        <location evidence="1 12">Mitochondrion inner membrane</location>
        <topology evidence="1 12">Multi-pass membrane protein</topology>
    </subcellularLocation>
</comment>
<feature type="compositionally biased region" description="Pro residues" evidence="14">
    <location>
        <begin position="127"/>
        <end position="140"/>
    </location>
</feature>
<evidence type="ECO:0000256" key="11">
    <source>
        <dbReference type="ARBA" id="ARBA00024807"/>
    </source>
</evidence>
<name>A0AA38X061_9EURO</name>
<feature type="coiled-coil region" evidence="13">
    <location>
        <begin position="184"/>
        <end position="211"/>
    </location>
</feature>
<keyword evidence="6 12" id="KW-0809">Transit peptide</keyword>
<evidence type="ECO:0000256" key="6">
    <source>
        <dbReference type="ARBA" id="ARBA00022946"/>
    </source>
</evidence>
<evidence type="ECO:0000256" key="13">
    <source>
        <dbReference type="SAM" id="Coils"/>
    </source>
</evidence>
<keyword evidence="16" id="KW-1185">Reference proteome</keyword>
<dbReference type="Pfam" id="PF05546">
    <property type="entry name" value="She9_MDM33"/>
    <property type="match status" value="1"/>
</dbReference>
<evidence type="ECO:0000256" key="5">
    <source>
        <dbReference type="ARBA" id="ARBA00022792"/>
    </source>
</evidence>
<dbReference type="AlphaFoldDB" id="A0AA38X061"/>
<evidence type="ECO:0000256" key="4">
    <source>
        <dbReference type="ARBA" id="ARBA00022692"/>
    </source>
</evidence>
<protein>
    <recommendedName>
        <fullName evidence="12">Sensitive to high expression protein 9, mitochondrial</fullName>
    </recommendedName>
</protein>
<feature type="compositionally biased region" description="Polar residues" evidence="14">
    <location>
        <begin position="88"/>
        <end position="97"/>
    </location>
</feature>
<reference evidence="15" key="1">
    <citation type="submission" date="2022-10" db="EMBL/GenBank/DDBJ databases">
        <title>Culturing micro-colonial fungi from biological soil crusts in the Mojave desert and describing Neophaeococcomyces mojavensis, and introducing the new genera and species Taxawa tesnikishii.</title>
        <authorList>
            <person name="Kurbessoian T."/>
            <person name="Stajich J.E."/>
        </authorList>
    </citation>
    <scope>NUCLEOTIDE SEQUENCE</scope>
    <source>
        <strain evidence="15">TK_41</strain>
    </source>
</reference>
<evidence type="ECO:0000256" key="8">
    <source>
        <dbReference type="ARBA" id="ARBA00023054"/>
    </source>
</evidence>
<keyword evidence="5 12" id="KW-0999">Mitochondrion inner membrane</keyword>
<feature type="transmembrane region" description="Helical" evidence="12">
    <location>
        <begin position="489"/>
        <end position="511"/>
    </location>
</feature>
<dbReference type="InterPro" id="IPR008839">
    <property type="entry name" value="MDM33_fungi"/>
</dbReference>
<evidence type="ECO:0000256" key="14">
    <source>
        <dbReference type="SAM" id="MobiDB-lite"/>
    </source>
</evidence>
<comment type="caution">
    <text evidence="15">The sequence shown here is derived from an EMBL/GenBank/DDBJ whole genome shotgun (WGS) entry which is preliminary data.</text>
</comment>
<keyword evidence="7 12" id="KW-1133">Transmembrane helix</keyword>
<comment type="function">
    <text evidence="11">Required for the maintenance of the structure of the mitochondrial inner membrane. Involved in mitochondrial morphology. Causes growth arrest when highly overexpressed.</text>
</comment>
<keyword evidence="10 12" id="KW-0472">Membrane</keyword>
<evidence type="ECO:0000256" key="7">
    <source>
        <dbReference type="ARBA" id="ARBA00022989"/>
    </source>
</evidence>
<evidence type="ECO:0000313" key="16">
    <source>
        <dbReference type="Proteomes" id="UP001172673"/>
    </source>
</evidence>
<dbReference type="PANTHER" id="PTHR31961:SF3">
    <property type="entry name" value="SENSITIVE TO HIGH EXPRESSION PROTEIN 9, MITOCHONDRIAL"/>
    <property type="match status" value="1"/>
</dbReference>
<organism evidence="15 16">
    <name type="scientific">Cladophialophora chaetospira</name>
    <dbReference type="NCBI Taxonomy" id="386627"/>
    <lineage>
        <taxon>Eukaryota</taxon>
        <taxon>Fungi</taxon>
        <taxon>Dikarya</taxon>
        <taxon>Ascomycota</taxon>
        <taxon>Pezizomycotina</taxon>
        <taxon>Eurotiomycetes</taxon>
        <taxon>Chaetothyriomycetidae</taxon>
        <taxon>Chaetothyriales</taxon>
        <taxon>Herpotrichiellaceae</taxon>
        <taxon>Cladophialophora</taxon>
    </lineage>
</organism>
<proteinExistence type="inferred from homology"/>
<feature type="transmembrane region" description="Helical" evidence="12">
    <location>
        <begin position="303"/>
        <end position="323"/>
    </location>
</feature>
<sequence>MQQAPVRLSQTIWSAFRAAKPVHRPFNRACQFSPLATRRPSSQEWSYQRSTIAIQARYYSDKKSEVDRKVEDAKNRIDDSLDSRAEAVSQTEQTLKNPQDETIVHTIPESSSIVHTSPHRPQKYPDPKPQSQPDPSPSSTPIPDSVASRYAHLQKRFGHFMDNFQTHVFTASRRLNDLTGYSGIEALKNEIETQESTVQNCRQEVKTSREKYSEAITQRSNTQREVNDLLHRKHTWSPSDLERFTSLYRSDHANEQTEAAAQKRVGDAEARYEEASTKLAKAILARYHEEQIWSDKIRQMSTWGTWGLMGLNVLLFVIFQVVLEPWRRRRLVKGFEEKVELAIKETGEARNAAVTAGAVQPNQSAGQAVEDLTAGQKVEAVADNIAGQIVDAITGASDEVSSEATPPSQANIEAVADTLTTGEIAVEEGLLPGSPDIPLMPEPTSLASQAGENGSSRWTSPTSTLGKYEDWLRSLFSEDHMVLVSQRDLTTVAMEGVAGGMAVMGLLFVLLRPR</sequence>
<feature type="region of interest" description="Disordered" evidence="14">
    <location>
        <begin position="77"/>
        <end position="145"/>
    </location>
</feature>
<keyword evidence="4 12" id="KW-0812">Transmembrane</keyword>
<evidence type="ECO:0000256" key="10">
    <source>
        <dbReference type="ARBA" id="ARBA00023136"/>
    </source>
</evidence>